<dbReference type="Pfam" id="PF01126">
    <property type="entry name" value="Heme_oxygenase"/>
    <property type="match status" value="1"/>
</dbReference>
<dbReference type="AlphaFoldDB" id="A0A1H5Y8B7"/>
<dbReference type="InterPro" id="IPR016084">
    <property type="entry name" value="Haem_Oase-like_multi-hlx"/>
</dbReference>
<keyword evidence="3" id="KW-1185">Reference proteome</keyword>
<sequence length="205" mass="21961">MNLEHLRERTRPQHNATESQMPITADGLTLAEYTGYLRGLYAALAPWESFALTHHPAALETLVASRRRAFLLEKDLSAFGIAVPAVGAFHSAAIPGLDELDGATFAASFLGAMYVVEGSSLGGQYIAKHLETTLGLTPEHGAAYFRGYGDRTGSLWQQFKLVLAALPDSEEDQVVAAAQGMFALFGEALTSASTQPPHPEMASLQ</sequence>
<dbReference type="OrthoDB" id="114943at2"/>
<dbReference type="SUPFAM" id="SSF48613">
    <property type="entry name" value="Heme oxygenase-like"/>
    <property type="match status" value="1"/>
</dbReference>
<organism evidence="2 3">
    <name type="scientific">Bryocella elongata</name>
    <dbReference type="NCBI Taxonomy" id="863522"/>
    <lineage>
        <taxon>Bacteria</taxon>
        <taxon>Pseudomonadati</taxon>
        <taxon>Acidobacteriota</taxon>
        <taxon>Terriglobia</taxon>
        <taxon>Terriglobales</taxon>
        <taxon>Acidobacteriaceae</taxon>
        <taxon>Bryocella</taxon>
    </lineage>
</organism>
<feature type="region of interest" description="Disordered" evidence="1">
    <location>
        <begin position="1"/>
        <end position="21"/>
    </location>
</feature>
<name>A0A1H5Y8B7_9BACT</name>
<dbReference type="Gene3D" id="1.20.910.10">
    <property type="entry name" value="Heme oxygenase-like"/>
    <property type="match status" value="1"/>
</dbReference>
<dbReference type="InterPro" id="IPR016053">
    <property type="entry name" value="Haem_Oase-like"/>
</dbReference>
<dbReference type="GO" id="GO:0006788">
    <property type="term" value="P:heme oxidation"/>
    <property type="evidence" value="ECO:0007669"/>
    <property type="project" value="InterPro"/>
</dbReference>
<reference evidence="2 3" key="1">
    <citation type="submission" date="2016-10" db="EMBL/GenBank/DDBJ databases">
        <authorList>
            <person name="de Groot N.N."/>
        </authorList>
    </citation>
    <scope>NUCLEOTIDE SEQUENCE [LARGE SCALE GENOMIC DNA]</scope>
    <source>
        <strain evidence="2 3">DSM 22489</strain>
    </source>
</reference>
<accession>A0A1H5Y8B7</accession>
<protein>
    <submittedName>
        <fullName evidence="2">Heme oxygenase</fullName>
    </submittedName>
</protein>
<evidence type="ECO:0000256" key="1">
    <source>
        <dbReference type="SAM" id="MobiDB-lite"/>
    </source>
</evidence>
<dbReference type="EMBL" id="FNVA01000003">
    <property type="protein sequence ID" value="SEG20253.1"/>
    <property type="molecule type" value="Genomic_DNA"/>
</dbReference>
<gene>
    <name evidence="2" type="ORF">SAMN05421819_2175</name>
</gene>
<dbReference type="CDD" id="cd19166">
    <property type="entry name" value="HemeO-bac"/>
    <property type="match status" value="1"/>
</dbReference>
<dbReference type="GO" id="GO:0004392">
    <property type="term" value="F:heme oxygenase (decyclizing) activity"/>
    <property type="evidence" value="ECO:0007669"/>
    <property type="project" value="InterPro"/>
</dbReference>
<evidence type="ECO:0000313" key="2">
    <source>
        <dbReference type="EMBL" id="SEG20253.1"/>
    </source>
</evidence>
<proteinExistence type="predicted"/>
<dbReference type="Proteomes" id="UP000236728">
    <property type="component" value="Unassembled WGS sequence"/>
</dbReference>
<dbReference type="RefSeq" id="WP_103933054.1">
    <property type="nucleotide sequence ID" value="NZ_FNVA01000003.1"/>
</dbReference>
<feature type="compositionally biased region" description="Basic and acidic residues" evidence="1">
    <location>
        <begin position="1"/>
        <end position="11"/>
    </location>
</feature>
<evidence type="ECO:0000313" key="3">
    <source>
        <dbReference type="Proteomes" id="UP000236728"/>
    </source>
</evidence>